<dbReference type="InterPro" id="IPR007492">
    <property type="entry name" value="LytTR_DNA-bd_dom"/>
</dbReference>
<feature type="domain" description="Response regulatory" evidence="2">
    <location>
        <begin position="2"/>
        <end position="113"/>
    </location>
</feature>
<evidence type="ECO:0000313" key="4">
    <source>
        <dbReference type="EMBL" id="MCS0582708.1"/>
    </source>
</evidence>
<reference evidence="4 5" key="1">
    <citation type="submission" date="2022-08" db="EMBL/GenBank/DDBJ databases">
        <title>Reclassification of Massilia species as members of the genera Telluria, Duganella, Pseudoduganella, Mokoshia gen. nov. and Zemynaea gen. nov. using orthogonal and non-orthogonal genome-based approaches.</title>
        <authorList>
            <person name="Bowman J.P."/>
        </authorList>
    </citation>
    <scope>NUCLEOTIDE SEQUENCE [LARGE SCALE GENOMIC DNA]</scope>
    <source>
        <strain evidence="4 5">JCM 31316</strain>
    </source>
</reference>
<dbReference type="Gene3D" id="3.40.50.2300">
    <property type="match status" value="1"/>
</dbReference>
<dbReference type="PROSITE" id="PS50110">
    <property type="entry name" value="RESPONSE_REGULATORY"/>
    <property type="match status" value="1"/>
</dbReference>
<evidence type="ECO:0000259" key="3">
    <source>
        <dbReference type="PROSITE" id="PS50930"/>
    </source>
</evidence>
<dbReference type="PANTHER" id="PTHR37299:SF1">
    <property type="entry name" value="STAGE 0 SPORULATION PROTEIN A HOMOLOG"/>
    <property type="match status" value="1"/>
</dbReference>
<evidence type="ECO:0000259" key="2">
    <source>
        <dbReference type="PROSITE" id="PS50110"/>
    </source>
</evidence>
<dbReference type="SMART" id="SM00448">
    <property type="entry name" value="REC"/>
    <property type="match status" value="1"/>
</dbReference>
<dbReference type="Pfam" id="PF04397">
    <property type="entry name" value="LytTR"/>
    <property type="match status" value="1"/>
</dbReference>
<dbReference type="EMBL" id="JANUGW010000009">
    <property type="protein sequence ID" value="MCS0582708.1"/>
    <property type="molecule type" value="Genomic_DNA"/>
</dbReference>
<dbReference type="GO" id="GO:0003677">
    <property type="term" value="F:DNA binding"/>
    <property type="evidence" value="ECO:0007669"/>
    <property type="project" value="UniProtKB-KW"/>
</dbReference>
<comment type="caution">
    <text evidence="4">The sequence shown here is derived from an EMBL/GenBank/DDBJ whole genome shotgun (WGS) entry which is preliminary data.</text>
</comment>
<dbReference type="InterPro" id="IPR046947">
    <property type="entry name" value="LytR-like"/>
</dbReference>
<accession>A0ABT1ZS10</accession>
<dbReference type="Gene3D" id="2.40.50.1020">
    <property type="entry name" value="LytTr DNA-binding domain"/>
    <property type="match status" value="1"/>
</dbReference>
<keyword evidence="4" id="KW-0238">DNA-binding</keyword>
<feature type="domain" description="HTH LytTR-type" evidence="3">
    <location>
        <begin position="143"/>
        <end position="246"/>
    </location>
</feature>
<evidence type="ECO:0000313" key="5">
    <source>
        <dbReference type="Proteomes" id="UP001204151"/>
    </source>
</evidence>
<dbReference type="Pfam" id="PF00072">
    <property type="entry name" value="Response_reg"/>
    <property type="match status" value="1"/>
</dbReference>
<dbReference type="RefSeq" id="WP_258817292.1">
    <property type="nucleotide sequence ID" value="NZ_JANUGW010000009.1"/>
</dbReference>
<feature type="modified residue" description="4-aspartylphosphate" evidence="1">
    <location>
        <position position="53"/>
    </location>
</feature>
<dbReference type="SMART" id="SM00850">
    <property type="entry name" value="LytTR"/>
    <property type="match status" value="1"/>
</dbReference>
<organism evidence="4 5">
    <name type="scientific">Massilia pinisoli</name>
    <dbReference type="NCBI Taxonomy" id="1772194"/>
    <lineage>
        <taxon>Bacteria</taxon>
        <taxon>Pseudomonadati</taxon>
        <taxon>Pseudomonadota</taxon>
        <taxon>Betaproteobacteria</taxon>
        <taxon>Burkholderiales</taxon>
        <taxon>Oxalobacteraceae</taxon>
        <taxon>Telluria group</taxon>
        <taxon>Massilia</taxon>
    </lineage>
</organism>
<dbReference type="InterPro" id="IPR001789">
    <property type="entry name" value="Sig_transdc_resp-reg_receiver"/>
</dbReference>
<evidence type="ECO:0000256" key="1">
    <source>
        <dbReference type="PROSITE-ProRule" id="PRU00169"/>
    </source>
</evidence>
<keyword evidence="5" id="KW-1185">Reference proteome</keyword>
<dbReference type="InterPro" id="IPR011006">
    <property type="entry name" value="CheY-like_superfamily"/>
</dbReference>
<gene>
    <name evidence="4" type="ORF">NX784_14030</name>
</gene>
<sequence>MRVIIVDDEPLARAVLREHLGFFPDVEISGECANGFQAVKAIAELAPDLVFLDIQMPKLDGFEVVELAGAKTHYVFVTAYDQFALRAFDVHALDYLLKPFTRERLAQALAHVRERVAAPAQGGDTMRALVADAQARHQPIERVLIRDGARVQVIPVDRIDYVEAQDDYVAFFADGRQWLKNQRMAELENQLDPQAFLRVHRSYIVNLSAIARIEPTGKDGHCAVLKSGARIPISRSGYPKVRDLMR</sequence>
<dbReference type="Proteomes" id="UP001204151">
    <property type="component" value="Unassembled WGS sequence"/>
</dbReference>
<dbReference type="SUPFAM" id="SSF52172">
    <property type="entry name" value="CheY-like"/>
    <property type="match status" value="1"/>
</dbReference>
<name>A0ABT1ZS10_9BURK</name>
<protein>
    <submittedName>
        <fullName evidence="4">LytTR family DNA-binding domain-containing protein</fullName>
    </submittedName>
</protein>
<keyword evidence="1" id="KW-0597">Phosphoprotein</keyword>
<dbReference type="PANTHER" id="PTHR37299">
    <property type="entry name" value="TRANSCRIPTIONAL REGULATOR-RELATED"/>
    <property type="match status" value="1"/>
</dbReference>
<dbReference type="PROSITE" id="PS50930">
    <property type="entry name" value="HTH_LYTTR"/>
    <property type="match status" value="1"/>
</dbReference>
<proteinExistence type="predicted"/>